<protein>
    <submittedName>
        <fullName evidence="1">Uncharacterized protein</fullName>
    </submittedName>
</protein>
<evidence type="ECO:0000313" key="2">
    <source>
        <dbReference type="Proteomes" id="UP000509638"/>
    </source>
</evidence>
<dbReference type="AlphaFoldDB" id="A0A7D5F7F9"/>
<gene>
    <name evidence="1" type="ORF">HW566_03175</name>
</gene>
<organism evidence="1 2">
    <name type="scientific">Microbacterium oleivorans</name>
    <dbReference type="NCBI Taxonomy" id="273677"/>
    <lineage>
        <taxon>Bacteria</taxon>
        <taxon>Bacillati</taxon>
        <taxon>Actinomycetota</taxon>
        <taxon>Actinomycetes</taxon>
        <taxon>Micrococcales</taxon>
        <taxon>Microbacteriaceae</taxon>
        <taxon>Microbacterium</taxon>
    </lineage>
</organism>
<dbReference type="RefSeq" id="WP_178010339.1">
    <property type="nucleotide sequence ID" value="NZ_CP058316.1"/>
</dbReference>
<evidence type="ECO:0000313" key="1">
    <source>
        <dbReference type="EMBL" id="QLD10869.1"/>
    </source>
</evidence>
<accession>A0A7D5F7F9</accession>
<proteinExistence type="predicted"/>
<dbReference type="Proteomes" id="UP000509638">
    <property type="component" value="Chromosome"/>
</dbReference>
<reference evidence="1 2" key="1">
    <citation type="submission" date="2020-06" db="EMBL/GenBank/DDBJ databases">
        <authorList>
            <person name="Jo H."/>
        </authorList>
    </citation>
    <scope>NUCLEOTIDE SEQUENCE [LARGE SCALE GENOMIC DNA]</scope>
    <source>
        <strain evidence="1 2">I46</strain>
    </source>
</reference>
<dbReference type="EMBL" id="CP058316">
    <property type="protein sequence ID" value="QLD10869.1"/>
    <property type="molecule type" value="Genomic_DNA"/>
</dbReference>
<sequence>MRDILGLRKGKVFYDLGCEILGAPPGGYWGSSLADRTARLEAGKRESRRRAEQVPPVRILAAVKALITAAGIASSVTNAQIGDAAFSIGREYGTAHHRQIEAQIARHLRNKG</sequence>
<name>A0A7D5F7F9_9MICO</name>